<evidence type="ECO:0000256" key="1">
    <source>
        <dbReference type="SAM" id="MobiDB-lite"/>
    </source>
</evidence>
<organism evidence="2 3">
    <name type="scientific">Rubroshorea leprosula</name>
    <dbReference type="NCBI Taxonomy" id="152421"/>
    <lineage>
        <taxon>Eukaryota</taxon>
        <taxon>Viridiplantae</taxon>
        <taxon>Streptophyta</taxon>
        <taxon>Embryophyta</taxon>
        <taxon>Tracheophyta</taxon>
        <taxon>Spermatophyta</taxon>
        <taxon>Magnoliopsida</taxon>
        <taxon>eudicotyledons</taxon>
        <taxon>Gunneridae</taxon>
        <taxon>Pentapetalae</taxon>
        <taxon>rosids</taxon>
        <taxon>malvids</taxon>
        <taxon>Malvales</taxon>
        <taxon>Dipterocarpaceae</taxon>
        <taxon>Rubroshorea</taxon>
    </lineage>
</organism>
<evidence type="ECO:0000313" key="3">
    <source>
        <dbReference type="Proteomes" id="UP001054252"/>
    </source>
</evidence>
<comment type="caution">
    <text evidence="2">The sequence shown here is derived from an EMBL/GenBank/DDBJ whole genome shotgun (WGS) entry which is preliminary data.</text>
</comment>
<evidence type="ECO:0000313" key="2">
    <source>
        <dbReference type="EMBL" id="GKV16966.1"/>
    </source>
</evidence>
<dbReference type="EMBL" id="BPVZ01000046">
    <property type="protein sequence ID" value="GKV16966.1"/>
    <property type="molecule type" value="Genomic_DNA"/>
</dbReference>
<dbReference type="AlphaFoldDB" id="A0AAV5JX69"/>
<name>A0AAV5JX69_9ROSI</name>
<sequence>MGAPSILISYHPNKGECKSRFSKANPIVGSNAFVLHALCRQTPDLGSFVGSHLLIFMLCASETDDEEEEDEVADDYNEDGGEEEDGSGNLCEVLRVGDLCWTSEE</sequence>
<gene>
    <name evidence="2" type="ORF">SLEP1_g27527</name>
</gene>
<accession>A0AAV5JX69</accession>
<protein>
    <submittedName>
        <fullName evidence="2">Uncharacterized protein</fullName>
    </submittedName>
</protein>
<reference evidence="2 3" key="1">
    <citation type="journal article" date="2021" name="Commun. Biol.">
        <title>The genome of Shorea leprosula (Dipterocarpaceae) highlights the ecological relevance of drought in aseasonal tropical rainforests.</title>
        <authorList>
            <person name="Ng K.K.S."/>
            <person name="Kobayashi M.J."/>
            <person name="Fawcett J.A."/>
            <person name="Hatakeyama M."/>
            <person name="Paape T."/>
            <person name="Ng C.H."/>
            <person name="Ang C.C."/>
            <person name="Tnah L.H."/>
            <person name="Lee C.T."/>
            <person name="Nishiyama T."/>
            <person name="Sese J."/>
            <person name="O'Brien M.J."/>
            <person name="Copetti D."/>
            <person name="Mohd Noor M.I."/>
            <person name="Ong R.C."/>
            <person name="Putra M."/>
            <person name="Sireger I.Z."/>
            <person name="Indrioko S."/>
            <person name="Kosugi Y."/>
            <person name="Izuno A."/>
            <person name="Isagi Y."/>
            <person name="Lee S.L."/>
            <person name="Shimizu K.K."/>
        </authorList>
    </citation>
    <scope>NUCLEOTIDE SEQUENCE [LARGE SCALE GENOMIC DNA]</scope>
    <source>
        <strain evidence="2">214</strain>
    </source>
</reference>
<dbReference type="Proteomes" id="UP001054252">
    <property type="component" value="Unassembled WGS sequence"/>
</dbReference>
<proteinExistence type="predicted"/>
<keyword evidence="3" id="KW-1185">Reference proteome</keyword>
<feature type="compositionally biased region" description="Acidic residues" evidence="1">
    <location>
        <begin position="63"/>
        <end position="86"/>
    </location>
</feature>
<feature type="region of interest" description="Disordered" evidence="1">
    <location>
        <begin position="63"/>
        <end position="88"/>
    </location>
</feature>